<feature type="transmembrane region" description="Helical" evidence="1">
    <location>
        <begin position="636"/>
        <end position="661"/>
    </location>
</feature>
<comment type="caution">
    <text evidence="2">The sequence shown here is derived from an EMBL/GenBank/DDBJ whole genome shotgun (WGS) entry which is preliminary data.</text>
</comment>
<gene>
    <name evidence="2" type="ORF">F5897_001238</name>
</gene>
<reference evidence="2 3" key="1">
    <citation type="submission" date="2020-08" db="EMBL/GenBank/DDBJ databases">
        <title>Sequencing the genomes of 1000 actinobacteria strains.</title>
        <authorList>
            <person name="Klenk H.-P."/>
        </authorList>
    </citation>
    <scope>NUCLEOTIDE SEQUENCE [LARGE SCALE GENOMIC DNA]</scope>
    <source>
        <strain evidence="2 3">DSM 27064</strain>
    </source>
</reference>
<dbReference type="RefSeq" id="WP_183304866.1">
    <property type="nucleotide sequence ID" value="NZ_JACIFD010000012.1"/>
</dbReference>
<feature type="transmembrane region" description="Helical" evidence="1">
    <location>
        <begin position="703"/>
        <end position="728"/>
    </location>
</feature>
<keyword evidence="1" id="KW-1133">Transmembrane helix</keyword>
<dbReference type="AlphaFoldDB" id="A0A840DJK3"/>
<keyword evidence="3" id="KW-1185">Reference proteome</keyword>
<evidence type="ECO:0000313" key="3">
    <source>
        <dbReference type="Proteomes" id="UP000571183"/>
    </source>
</evidence>
<proteinExistence type="predicted"/>
<evidence type="ECO:0008006" key="4">
    <source>
        <dbReference type="Google" id="ProtNLM"/>
    </source>
</evidence>
<protein>
    <recommendedName>
        <fullName evidence="4">ABC transporter permease</fullName>
    </recommendedName>
</protein>
<keyword evidence="1" id="KW-0472">Membrane</keyword>
<evidence type="ECO:0000313" key="2">
    <source>
        <dbReference type="EMBL" id="MBB4071915.1"/>
    </source>
</evidence>
<sequence length="860" mass="92604">MLGILMLLVQTIVNVTISTSETTIDRLWRGSYDILVTHQNFSEAVNIGTNEYGLNLVEPNYAGVAAPTISAEQLAQIRQTAGVEVAAPIGYIGTQNNNQKWPLVFIPYDVITANPTLELQLQFIELSDDGVSQRVNHSSQLKIIIDSQGWNQTKPSDATPLRAAEHGIKTINLQDPTVQHSAMLHQNGLTVLTSLMPIANTTVVAVDPQAEQQLLPPELAAEMQKLQDAENILAAQPAATAAAFLAALETDTDWAQQLLALTGDETRLPSALYGGLGMENPLVPYLRNTASYPPLSFKTVITQVTPQGEHTVGETTVDLGEQMRPFGDFGFVVPWPGVVADVDPAFALSYGGYYSAMKVGPLQLRQDDSADGHTVFKVQTFGFAAPVGTNFSPEYVPEGKLPGEIRTYRDATETEISIGAFDKQGAAHFEVGTYQPQIFDGKQAGYVPLGLYEHNPLRMQETMAELHPDLHGLGLVAQSPNVIVPLSAAAHFTQDEVVNAVRVRVGGISELPREQAQLEIDRVATQLRALGLNAVIVSGASKQTVPMYVPGYAYGVTDPNGAQEIADLGWVAQDLTVTGTDVWTAQTFKTVSLNVGKMLLALMLGGVFLVALLVRPQSVRGQQLLALLGWSKTMRLRWAVSEVAVGITVLSLSGCAAILISTPDNRLFTAVCMAAAVLALGIMFSAMRGKTRPASVIGSRGTLVFLAAVCAASAAAVAILLAQLAQVLQWLSEVSQKFTLSQAVLETLLPAGAMTLLVVIFFLYLLFLAVRIRFGLQRERTRFKYEVLAQSSSKLSGAALFAVALEALLACGLIWLVMWLGSAWLQLQPLGLVILLGTVLIWCLILTVASLQMLRQATSR</sequence>
<feature type="transmembrane region" description="Helical" evidence="1">
    <location>
        <begin position="830"/>
        <end position="851"/>
    </location>
</feature>
<dbReference type="EMBL" id="JACIFD010000012">
    <property type="protein sequence ID" value="MBB4071915.1"/>
    <property type="molecule type" value="Genomic_DNA"/>
</dbReference>
<organism evidence="2 3">
    <name type="scientific">Canibacter oris</name>
    <dbReference type="NCBI Taxonomy" id="1365628"/>
    <lineage>
        <taxon>Bacteria</taxon>
        <taxon>Bacillati</taxon>
        <taxon>Actinomycetota</taxon>
        <taxon>Actinomycetes</taxon>
        <taxon>Micrococcales</taxon>
        <taxon>Microbacteriaceae</taxon>
        <taxon>Canibacter</taxon>
    </lineage>
</organism>
<keyword evidence="1" id="KW-0812">Transmembrane</keyword>
<evidence type="ECO:0000256" key="1">
    <source>
        <dbReference type="SAM" id="Phobius"/>
    </source>
</evidence>
<accession>A0A840DJK3</accession>
<dbReference type="Proteomes" id="UP000571183">
    <property type="component" value="Unassembled WGS sequence"/>
</dbReference>
<feature type="transmembrane region" description="Helical" evidence="1">
    <location>
        <begin position="748"/>
        <end position="774"/>
    </location>
</feature>
<feature type="transmembrane region" description="Helical" evidence="1">
    <location>
        <begin position="667"/>
        <end position="687"/>
    </location>
</feature>
<feature type="transmembrane region" description="Helical" evidence="1">
    <location>
        <begin position="598"/>
        <end position="615"/>
    </location>
</feature>
<feature type="transmembrane region" description="Helical" evidence="1">
    <location>
        <begin position="795"/>
        <end position="818"/>
    </location>
</feature>
<name>A0A840DJK3_9MICO</name>